<comment type="caution">
    <text evidence="2">The sequence shown here is derived from an EMBL/GenBank/DDBJ whole genome shotgun (WGS) entry which is preliminary data.</text>
</comment>
<keyword evidence="1" id="KW-1133">Transmembrane helix</keyword>
<proteinExistence type="predicted"/>
<dbReference type="RefSeq" id="WP_346152882.1">
    <property type="nucleotide sequence ID" value="NZ_BAAATE010000026.1"/>
</dbReference>
<keyword evidence="3" id="KW-1185">Reference proteome</keyword>
<organism evidence="2 3">
    <name type="scientific">Nonomuraea recticatena</name>
    <dbReference type="NCBI Taxonomy" id="46178"/>
    <lineage>
        <taxon>Bacteria</taxon>
        <taxon>Bacillati</taxon>
        <taxon>Actinomycetota</taxon>
        <taxon>Actinomycetes</taxon>
        <taxon>Streptosporangiales</taxon>
        <taxon>Streptosporangiaceae</taxon>
        <taxon>Nonomuraea</taxon>
    </lineage>
</organism>
<reference evidence="2 3" key="1">
    <citation type="journal article" date="2019" name="Int. J. Syst. Evol. Microbiol.">
        <title>The Global Catalogue of Microorganisms (GCM) 10K type strain sequencing project: providing services to taxonomists for standard genome sequencing and annotation.</title>
        <authorList>
            <consortium name="The Broad Institute Genomics Platform"/>
            <consortium name="The Broad Institute Genome Sequencing Center for Infectious Disease"/>
            <person name="Wu L."/>
            <person name="Ma J."/>
        </authorList>
    </citation>
    <scope>NUCLEOTIDE SEQUENCE [LARGE SCALE GENOMIC DNA]</scope>
    <source>
        <strain evidence="2 3">JCM 6835</strain>
    </source>
</reference>
<sequence>MAEQDPFSGVVTAATVYTAVVNVGERVGQVDHKVDLVAHQVVAVDQKVDGVVASVADLQTRVRELEAVDQKHEAAIEVAVADTVDLQVRVRALEANRWPKGLPTLLAFVSLLIAFVALWQGWS</sequence>
<keyword evidence="1" id="KW-0472">Membrane</keyword>
<feature type="transmembrane region" description="Helical" evidence="1">
    <location>
        <begin position="101"/>
        <end position="122"/>
    </location>
</feature>
<evidence type="ECO:0000313" key="2">
    <source>
        <dbReference type="EMBL" id="GAA2685521.1"/>
    </source>
</evidence>
<dbReference type="EMBL" id="BAAATE010000026">
    <property type="protein sequence ID" value="GAA2685521.1"/>
    <property type="molecule type" value="Genomic_DNA"/>
</dbReference>
<protein>
    <submittedName>
        <fullName evidence="2">Uncharacterized protein</fullName>
    </submittedName>
</protein>
<evidence type="ECO:0000256" key="1">
    <source>
        <dbReference type="SAM" id="Phobius"/>
    </source>
</evidence>
<keyword evidence="1" id="KW-0812">Transmembrane</keyword>
<dbReference type="Proteomes" id="UP001501666">
    <property type="component" value="Unassembled WGS sequence"/>
</dbReference>
<evidence type="ECO:0000313" key="3">
    <source>
        <dbReference type="Proteomes" id="UP001501666"/>
    </source>
</evidence>
<name>A0ABN3SUL6_9ACTN</name>
<gene>
    <name evidence="2" type="ORF">GCM10010412_072580</name>
</gene>
<accession>A0ABN3SUL6</accession>